<protein>
    <submittedName>
        <fullName evidence="1">Uncharacterized protein</fullName>
    </submittedName>
</protein>
<gene>
    <name evidence="1" type="ORF">J7S20_00255</name>
</gene>
<organism evidence="1 2">
    <name type="scientific">Stakelama marina</name>
    <dbReference type="NCBI Taxonomy" id="2826939"/>
    <lineage>
        <taxon>Bacteria</taxon>
        <taxon>Pseudomonadati</taxon>
        <taxon>Pseudomonadota</taxon>
        <taxon>Alphaproteobacteria</taxon>
        <taxon>Sphingomonadales</taxon>
        <taxon>Sphingomonadaceae</taxon>
        <taxon>Stakelama</taxon>
    </lineage>
</organism>
<dbReference type="Proteomes" id="UP000676996">
    <property type="component" value="Unassembled WGS sequence"/>
</dbReference>
<keyword evidence="2" id="KW-1185">Reference proteome</keyword>
<accession>A0A8T4I995</accession>
<comment type="caution">
    <text evidence="1">The sequence shown here is derived from an EMBL/GenBank/DDBJ whole genome shotgun (WGS) entry which is preliminary data.</text>
</comment>
<proteinExistence type="predicted"/>
<sequence>MSAHVFANQFSSTAGASSIREFSVSMRLSLADVGALWAVAADKLMQSGDLDMDDVIDVIGPQEDPSLADCLAVVVGPVPPAGCEVRDFSIEEVVPQGDVQAEAATLAA</sequence>
<dbReference type="AlphaFoldDB" id="A0A8T4I995"/>
<evidence type="ECO:0000313" key="2">
    <source>
        <dbReference type="Proteomes" id="UP000676996"/>
    </source>
</evidence>
<dbReference type="EMBL" id="JAGRQC010000001">
    <property type="protein sequence ID" value="MBR0550931.1"/>
    <property type="molecule type" value="Genomic_DNA"/>
</dbReference>
<dbReference type="RefSeq" id="WP_284052227.1">
    <property type="nucleotide sequence ID" value="NZ_JAGRQC010000001.1"/>
</dbReference>
<evidence type="ECO:0000313" key="1">
    <source>
        <dbReference type="EMBL" id="MBR0550931.1"/>
    </source>
</evidence>
<name>A0A8T4I995_9SPHN</name>
<reference evidence="1" key="1">
    <citation type="submission" date="2021-04" db="EMBL/GenBank/DDBJ databases">
        <title>Ouciella asimina sp. nov., isolated from the surface seawater in the hydrothermal field of Okinawa Trough.</title>
        <authorList>
            <person name="Shuang W."/>
        </authorList>
    </citation>
    <scope>NUCLEOTIDE SEQUENCE</scope>
    <source>
        <strain evidence="1">LXI357</strain>
    </source>
</reference>